<proteinExistence type="predicted"/>
<sequence length="83" mass="9298">MPMQTNLYEMPILIHHCSSSVRPAKLRSISSQVTRIDDQGAYIFGAAVQGKKWMRASRKECAFPDGPSDLVGIFAIKFWLIQG</sequence>
<dbReference type="AlphaFoldDB" id="A0A4Y7JH63"/>
<keyword evidence="2" id="KW-1185">Reference proteome</keyword>
<name>A0A4Y7JH63_PAPSO</name>
<organism evidence="1 2">
    <name type="scientific">Papaver somniferum</name>
    <name type="common">Opium poppy</name>
    <dbReference type="NCBI Taxonomy" id="3469"/>
    <lineage>
        <taxon>Eukaryota</taxon>
        <taxon>Viridiplantae</taxon>
        <taxon>Streptophyta</taxon>
        <taxon>Embryophyta</taxon>
        <taxon>Tracheophyta</taxon>
        <taxon>Spermatophyta</taxon>
        <taxon>Magnoliopsida</taxon>
        <taxon>Ranunculales</taxon>
        <taxon>Papaveraceae</taxon>
        <taxon>Papaveroideae</taxon>
        <taxon>Papaver</taxon>
    </lineage>
</organism>
<evidence type="ECO:0000313" key="2">
    <source>
        <dbReference type="Proteomes" id="UP000316621"/>
    </source>
</evidence>
<dbReference type="Proteomes" id="UP000316621">
    <property type="component" value="Chromosome 4"/>
</dbReference>
<dbReference type="EMBL" id="CM010718">
    <property type="protein sequence ID" value="RZC59271.1"/>
    <property type="molecule type" value="Genomic_DNA"/>
</dbReference>
<evidence type="ECO:0000313" key="1">
    <source>
        <dbReference type="EMBL" id="RZC59271.1"/>
    </source>
</evidence>
<gene>
    <name evidence="1" type="ORF">C5167_006571</name>
</gene>
<dbReference type="Gramene" id="RZC59271">
    <property type="protein sequence ID" value="RZC59271"/>
    <property type="gene ID" value="C5167_006571"/>
</dbReference>
<protein>
    <submittedName>
        <fullName evidence="1">Uncharacterized protein</fullName>
    </submittedName>
</protein>
<reference evidence="1 2" key="1">
    <citation type="journal article" date="2018" name="Science">
        <title>The opium poppy genome and morphinan production.</title>
        <authorList>
            <person name="Guo L."/>
            <person name="Winzer T."/>
            <person name="Yang X."/>
            <person name="Li Y."/>
            <person name="Ning Z."/>
            <person name="He Z."/>
            <person name="Teodor R."/>
            <person name="Lu Y."/>
            <person name="Bowser T.A."/>
            <person name="Graham I.A."/>
            <person name="Ye K."/>
        </authorList>
    </citation>
    <scope>NUCLEOTIDE SEQUENCE [LARGE SCALE GENOMIC DNA]</scope>
    <source>
        <strain evidence="2">cv. HN1</strain>
        <tissue evidence="1">Leaves</tissue>
    </source>
</reference>
<accession>A0A4Y7JH63</accession>